<gene>
    <name evidence="2" type="ORF">NCTC9381_05209</name>
</gene>
<evidence type="ECO:0000313" key="3">
    <source>
        <dbReference type="Proteomes" id="UP000254640"/>
    </source>
</evidence>
<proteinExistence type="predicted"/>
<dbReference type="CDD" id="cd20688">
    <property type="entry name" value="CdiI_Ecoli_Nm-like"/>
    <property type="match status" value="1"/>
</dbReference>
<dbReference type="EMBL" id="UGSO01000001">
    <property type="protein sequence ID" value="SUB19206.1"/>
    <property type="molecule type" value="Genomic_DNA"/>
</dbReference>
<accession>A0A379AN19</accession>
<sequence>MDKKLFEMSDVYSGLNEVVVGYFNIMSSGRNFLEVIEHIIGQVGFNTDGAYCNFPDMNSFDESEHFEGVEFAVGYPPSEAETVIVSEETCYRYVRLACERYLKLHPEDTEKVNGLLAKLPA</sequence>
<protein>
    <recommendedName>
        <fullName evidence="1">CDI immunity protein domain-containing protein</fullName>
    </recommendedName>
</protein>
<evidence type="ECO:0000259" key="1">
    <source>
        <dbReference type="Pfam" id="PF18624"/>
    </source>
</evidence>
<dbReference type="Pfam" id="PF18624">
    <property type="entry name" value="CdiI_4"/>
    <property type="match status" value="1"/>
</dbReference>
<dbReference type="AlphaFoldDB" id="A0A379AN19"/>
<name>A0A379AN19_ENTAG</name>
<dbReference type="InterPro" id="IPR041256">
    <property type="entry name" value="CdiI_4"/>
</dbReference>
<feature type="domain" description="CDI immunity protein" evidence="1">
    <location>
        <begin position="17"/>
        <end position="116"/>
    </location>
</feature>
<keyword evidence="3" id="KW-1185">Reference proteome</keyword>
<reference evidence="2 3" key="1">
    <citation type="submission" date="2018-06" db="EMBL/GenBank/DDBJ databases">
        <authorList>
            <consortium name="Pathogen Informatics"/>
            <person name="Doyle S."/>
        </authorList>
    </citation>
    <scope>NUCLEOTIDE SEQUENCE [LARGE SCALE GENOMIC DNA]</scope>
    <source>
        <strain evidence="2 3">NCTC9381</strain>
    </source>
</reference>
<organism evidence="2 3">
    <name type="scientific">Enterobacter agglomerans</name>
    <name type="common">Erwinia herbicola</name>
    <name type="synonym">Pantoea agglomerans</name>
    <dbReference type="NCBI Taxonomy" id="549"/>
    <lineage>
        <taxon>Bacteria</taxon>
        <taxon>Pseudomonadati</taxon>
        <taxon>Pseudomonadota</taxon>
        <taxon>Gammaproteobacteria</taxon>
        <taxon>Enterobacterales</taxon>
        <taxon>Erwiniaceae</taxon>
        <taxon>Pantoea</taxon>
        <taxon>Pantoea agglomerans group</taxon>
    </lineage>
</organism>
<dbReference type="Proteomes" id="UP000254640">
    <property type="component" value="Unassembled WGS sequence"/>
</dbReference>
<evidence type="ECO:0000313" key="2">
    <source>
        <dbReference type="EMBL" id="SUB19206.1"/>
    </source>
</evidence>
<dbReference type="RefSeq" id="WP_062759459.1">
    <property type="nucleotide sequence ID" value="NZ_CP034148.1"/>
</dbReference>
<dbReference type="NCBIfam" id="NF033826">
    <property type="entry name" value="immun_CdiI"/>
    <property type="match status" value="1"/>
</dbReference>